<dbReference type="SUPFAM" id="SSF51679">
    <property type="entry name" value="Bacterial luciferase-like"/>
    <property type="match status" value="1"/>
</dbReference>
<evidence type="ECO:0000313" key="4">
    <source>
        <dbReference type="Proteomes" id="UP000198677"/>
    </source>
</evidence>
<dbReference type="PANTHER" id="PTHR43244">
    <property type="match status" value="1"/>
</dbReference>
<dbReference type="AlphaFoldDB" id="A0A1H7HPQ7"/>
<dbReference type="Proteomes" id="UP000198677">
    <property type="component" value="Unassembled WGS sequence"/>
</dbReference>
<dbReference type="CDD" id="cd01097">
    <property type="entry name" value="Tetrahydromethanopterin_reductase"/>
    <property type="match status" value="1"/>
</dbReference>
<feature type="domain" description="Luciferase-like" evidence="2">
    <location>
        <begin position="15"/>
        <end position="235"/>
    </location>
</feature>
<keyword evidence="4" id="KW-1185">Reference proteome</keyword>
<accession>A0A1H7HPQ7</accession>
<reference evidence="4" key="1">
    <citation type="submission" date="2016-10" db="EMBL/GenBank/DDBJ databases">
        <authorList>
            <person name="Varghese N."/>
            <person name="Submissions S."/>
        </authorList>
    </citation>
    <scope>NUCLEOTIDE SEQUENCE [LARGE SCALE GENOMIC DNA]</scope>
    <source>
        <strain evidence="4">DSM 44675</strain>
    </source>
</reference>
<dbReference type="PANTHER" id="PTHR43244:SF1">
    <property type="entry name" value="5,10-METHYLENETETRAHYDROMETHANOPTERIN REDUCTASE"/>
    <property type="match status" value="1"/>
</dbReference>
<sequence length="300" mass="32274">MTDYGRPLQFGMFPTPDADRVDAILDLVRMADEEGLDLVGIQDHPYQKRFLDTWSLMAVVLARTTRIRVFPDVASLPLRPPAVMAKAAASLDVISGGRFELAVGAGAFWQAIGAMGGPERTPGEAAGALTEALDVIRLMWSGEKSVRYDGAHYQLSGVHPGPRPAHDIGLWLGVGGPRMLGVLGREADGWVPSVSYFPPPVLPGLHARIDESATAAGRDPAAIQRIYNVFGAITDGPSGGFLNGPVQQWVDELTGLVLESGMDTFVFGAEGDDPHQHRKWAVEVVPAVREAVARHRDMPK</sequence>
<dbReference type="InterPro" id="IPR011251">
    <property type="entry name" value="Luciferase-like_dom"/>
</dbReference>
<name>A0A1H7HPQ7_9NOCA</name>
<dbReference type="Gene3D" id="3.20.20.30">
    <property type="entry name" value="Luciferase-like domain"/>
    <property type="match status" value="1"/>
</dbReference>
<dbReference type="Pfam" id="PF00296">
    <property type="entry name" value="Bac_luciferase"/>
    <property type="match status" value="1"/>
</dbReference>
<gene>
    <name evidence="3" type="ORF">SAMN05444583_102190</name>
</gene>
<dbReference type="OrthoDB" id="9775082at2"/>
<dbReference type="EMBL" id="FOAW01000002">
    <property type="protein sequence ID" value="SEK52346.1"/>
    <property type="molecule type" value="Genomic_DNA"/>
</dbReference>
<dbReference type="RefSeq" id="WP_072750451.1">
    <property type="nucleotide sequence ID" value="NZ_FOAW01000002.1"/>
</dbReference>
<organism evidence="3 4">
    <name type="scientific">Rhodococcus maanshanensis</name>
    <dbReference type="NCBI Taxonomy" id="183556"/>
    <lineage>
        <taxon>Bacteria</taxon>
        <taxon>Bacillati</taxon>
        <taxon>Actinomycetota</taxon>
        <taxon>Actinomycetes</taxon>
        <taxon>Mycobacteriales</taxon>
        <taxon>Nocardiaceae</taxon>
        <taxon>Rhodococcus</taxon>
    </lineage>
</organism>
<evidence type="ECO:0000259" key="2">
    <source>
        <dbReference type="Pfam" id="PF00296"/>
    </source>
</evidence>
<proteinExistence type="predicted"/>
<evidence type="ECO:0000256" key="1">
    <source>
        <dbReference type="ARBA" id="ARBA00023002"/>
    </source>
</evidence>
<dbReference type="GO" id="GO:0004497">
    <property type="term" value="F:monooxygenase activity"/>
    <property type="evidence" value="ECO:0007669"/>
    <property type="project" value="UniProtKB-KW"/>
</dbReference>
<protein>
    <submittedName>
        <fullName evidence="3">Luciferase-like monooxygenase</fullName>
    </submittedName>
</protein>
<dbReference type="GO" id="GO:0016705">
    <property type="term" value="F:oxidoreductase activity, acting on paired donors, with incorporation or reduction of molecular oxygen"/>
    <property type="evidence" value="ECO:0007669"/>
    <property type="project" value="InterPro"/>
</dbReference>
<keyword evidence="1" id="KW-0560">Oxidoreductase</keyword>
<evidence type="ECO:0000313" key="3">
    <source>
        <dbReference type="EMBL" id="SEK52346.1"/>
    </source>
</evidence>
<keyword evidence="3" id="KW-0503">Monooxygenase</keyword>
<dbReference type="InterPro" id="IPR050564">
    <property type="entry name" value="F420-G6PD/mer"/>
</dbReference>
<dbReference type="InterPro" id="IPR036661">
    <property type="entry name" value="Luciferase-like_sf"/>
</dbReference>